<comment type="caution">
    <text evidence="1">The sequence shown here is derived from an EMBL/GenBank/DDBJ whole genome shotgun (WGS) entry which is preliminary data.</text>
</comment>
<gene>
    <name evidence="1" type="primary">HGT20</name>
    <name evidence="1" type="ORF">LOY88_006138</name>
</gene>
<protein>
    <submittedName>
        <fullName evidence="1">Bifunctional purine biosynthesis protein PurH</fullName>
    </submittedName>
</protein>
<dbReference type="EMBL" id="JALBCA010000130">
    <property type="protein sequence ID" value="KAI2382332.1"/>
    <property type="molecule type" value="Genomic_DNA"/>
</dbReference>
<sequence>MAASAATPYLLLLVLITTLGPLQFGYHLAELNAPQAALTCNQPDVGGLQRRSASPFAGLPSCIPMTPSQFGFVSSSYTLGGLLGALLAGPFSTKHGRLLALRATTIFFVLGPIAETLAANVPVFVAGRFLSGVGAGAAIVVGPIYIAEIAPPSSRGFFGAFTQVMTNVGILGTQTLGYFLSKGQLWRLITAIAGALGLAELCGLLFVPESPLWLAEHQQVDRAMQVLQRIRGQDADIHNELKSWQIRPSPQNSSNTTEEQSLLVTVPQSAPPKPTDVSIIGVILDPGYRKAIIAVVAVMVTQQFTGINSIIMYSVSLLSTILPTTASLLTVIVSAVNLFTTLLCAPLSDTFGRKRCLLLSIAGMGISSALLAVSIASNFKVLSALSTLCFVASFAVGLGPIPFILASELVGPEAVGAAQSWALATNWTATFIVAQFFPALNAALGGEGEVYWVFAGMALVLGGFILWWVPETRGKQNMGEVWGHAERRMD</sequence>
<proteinExistence type="predicted"/>
<reference evidence="1" key="1">
    <citation type="journal article" date="2022" name="bioRxiv">
        <title>Population genetic analysis of Ophidiomyces ophidiicola, the causative agent of snake fungal disease, indicates recent introductions to the USA.</title>
        <authorList>
            <person name="Ladner J.T."/>
            <person name="Palmer J.M."/>
            <person name="Ettinger C.L."/>
            <person name="Stajich J.E."/>
            <person name="Farrell T.M."/>
            <person name="Glorioso B.M."/>
            <person name="Lawson B."/>
            <person name="Price S.J."/>
            <person name="Stengle A.G."/>
            <person name="Grear D.A."/>
            <person name="Lorch J.M."/>
        </authorList>
    </citation>
    <scope>NUCLEOTIDE SEQUENCE</scope>
    <source>
        <strain evidence="1">NWHC 24266-5</strain>
    </source>
</reference>
<evidence type="ECO:0000313" key="1">
    <source>
        <dbReference type="EMBL" id="KAI2382332.1"/>
    </source>
</evidence>
<organism evidence="1">
    <name type="scientific">Ophidiomyces ophidiicola</name>
    <dbReference type="NCBI Taxonomy" id="1387563"/>
    <lineage>
        <taxon>Eukaryota</taxon>
        <taxon>Fungi</taxon>
        <taxon>Dikarya</taxon>
        <taxon>Ascomycota</taxon>
        <taxon>Pezizomycotina</taxon>
        <taxon>Eurotiomycetes</taxon>
        <taxon>Eurotiomycetidae</taxon>
        <taxon>Onygenales</taxon>
        <taxon>Onygenaceae</taxon>
        <taxon>Ophidiomyces</taxon>
    </lineage>
</organism>
<accession>A0ACB8UNT6</accession>
<name>A0ACB8UNT6_9EURO</name>